<dbReference type="Proteomes" id="UP000596661">
    <property type="component" value="Chromosome 8"/>
</dbReference>
<reference evidence="2" key="2">
    <citation type="submission" date="2021-03" db="UniProtKB">
        <authorList>
            <consortium name="EnsemblPlants"/>
        </authorList>
    </citation>
    <scope>IDENTIFICATION</scope>
</reference>
<feature type="compositionally biased region" description="Polar residues" evidence="1">
    <location>
        <begin position="42"/>
        <end position="53"/>
    </location>
</feature>
<accession>A0A803Q830</accession>
<feature type="compositionally biased region" description="Basic and acidic residues" evidence="1">
    <location>
        <begin position="54"/>
        <end position="66"/>
    </location>
</feature>
<protein>
    <submittedName>
        <fullName evidence="2">Uncharacterized protein</fullName>
    </submittedName>
</protein>
<dbReference type="AlphaFoldDB" id="A0A803Q830"/>
<dbReference type="Gramene" id="evm.model.08.1247">
    <property type="protein sequence ID" value="cds.evm.model.08.1247"/>
    <property type="gene ID" value="evm.TU.08.1247"/>
</dbReference>
<feature type="region of interest" description="Disordered" evidence="1">
    <location>
        <begin position="1"/>
        <end position="76"/>
    </location>
</feature>
<keyword evidence="3" id="KW-1185">Reference proteome</keyword>
<name>A0A803Q830_CANSA</name>
<dbReference type="EMBL" id="UZAU01000706">
    <property type="status" value="NOT_ANNOTATED_CDS"/>
    <property type="molecule type" value="Genomic_DNA"/>
</dbReference>
<reference evidence="2" key="1">
    <citation type="submission" date="2018-11" db="EMBL/GenBank/DDBJ databases">
        <authorList>
            <person name="Grassa J C."/>
        </authorList>
    </citation>
    <scope>NUCLEOTIDE SEQUENCE [LARGE SCALE GENOMIC DNA]</scope>
</reference>
<evidence type="ECO:0000313" key="3">
    <source>
        <dbReference type="Proteomes" id="UP000596661"/>
    </source>
</evidence>
<feature type="compositionally biased region" description="Basic and acidic residues" evidence="1">
    <location>
        <begin position="30"/>
        <end position="41"/>
    </location>
</feature>
<proteinExistence type="predicted"/>
<evidence type="ECO:0000313" key="2">
    <source>
        <dbReference type="EnsemblPlants" id="cds.evm.model.08.1247"/>
    </source>
</evidence>
<sequence length="105" mass="12222">MVFTQKIVPKKTPPGGLDAFMEDVNPFSPEHARPSHVREGDASNTDNQEGDLNNQHDHISKDRDAKNEEEDDDGEYVKDRYYKYGYHYERTPKVVRVSRELLKTK</sequence>
<evidence type="ECO:0000256" key="1">
    <source>
        <dbReference type="SAM" id="MobiDB-lite"/>
    </source>
</evidence>
<organism evidence="2 3">
    <name type="scientific">Cannabis sativa</name>
    <name type="common">Hemp</name>
    <name type="synonym">Marijuana</name>
    <dbReference type="NCBI Taxonomy" id="3483"/>
    <lineage>
        <taxon>Eukaryota</taxon>
        <taxon>Viridiplantae</taxon>
        <taxon>Streptophyta</taxon>
        <taxon>Embryophyta</taxon>
        <taxon>Tracheophyta</taxon>
        <taxon>Spermatophyta</taxon>
        <taxon>Magnoliopsida</taxon>
        <taxon>eudicotyledons</taxon>
        <taxon>Gunneridae</taxon>
        <taxon>Pentapetalae</taxon>
        <taxon>rosids</taxon>
        <taxon>fabids</taxon>
        <taxon>Rosales</taxon>
        <taxon>Cannabaceae</taxon>
        <taxon>Cannabis</taxon>
    </lineage>
</organism>
<dbReference type="EnsemblPlants" id="evm.model.08.1247">
    <property type="protein sequence ID" value="cds.evm.model.08.1247"/>
    <property type="gene ID" value="evm.TU.08.1247"/>
</dbReference>